<protein>
    <submittedName>
        <fullName evidence="1">Uncharacterized protein</fullName>
    </submittedName>
</protein>
<dbReference type="EMBL" id="MFZH01000008">
    <property type="protein sequence ID" value="OGK19613.1"/>
    <property type="molecule type" value="Genomic_DNA"/>
</dbReference>
<evidence type="ECO:0000313" key="1">
    <source>
        <dbReference type="EMBL" id="OGK19613.1"/>
    </source>
</evidence>
<evidence type="ECO:0000313" key="2">
    <source>
        <dbReference type="Proteomes" id="UP000176850"/>
    </source>
</evidence>
<dbReference type="Proteomes" id="UP000176850">
    <property type="component" value="Unassembled WGS sequence"/>
</dbReference>
<proteinExistence type="predicted"/>
<name>A0A1F7GKZ1_9BACT</name>
<sequence>MNEPTTDDGISPSVDETIKAQQVEAIVQADRQAFEEWVADPAHRMNLDMPHEALRYLLIPQRVLELAVDPSEVDIVIQGKIEQRKSVIVVDYSKTPLPDDESLRFYLSDDLKQKALSQSHKEVSETDIASLVTNVIILRTEENERLHVDQYFDREELRNIGVAKSFYGRLHTAATELGYRFITGFKLDEEVGFFTKKLGRVPLSAIKPELRYMFHPDPTHIRTNQFTIDFLDPADKEYFLDSGGE</sequence>
<organism evidence="1 2">
    <name type="scientific">Candidatus Roizmanbacteria bacterium RIFCSPHIGHO2_01_FULL_39_24</name>
    <dbReference type="NCBI Taxonomy" id="1802032"/>
    <lineage>
        <taxon>Bacteria</taxon>
        <taxon>Candidatus Roizmaniibacteriota</taxon>
    </lineage>
</organism>
<dbReference type="AlphaFoldDB" id="A0A1F7GKZ1"/>
<gene>
    <name evidence="1" type="ORF">A2799_04590</name>
</gene>
<accession>A0A1F7GKZ1</accession>
<comment type="caution">
    <text evidence="1">The sequence shown here is derived from an EMBL/GenBank/DDBJ whole genome shotgun (WGS) entry which is preliminary data.</text>
</comment>
<reference evidence="1 2" key="1">
    <citation type="journal article" date="2016" name="Nat. Commun.">
        <title>Thousands of microbial genomes shed light on interconnected biogeochemical processes in an aquifer system.</title>
        <authorList>
            <person name="Anantharaman K."/>
            <person name="Brown C.T."/>
            <person name="Hug L.A."/>
            <person name="Sharon I."/>
            <person name="Castelle C.J."/>
            <person name="Probst A.J."/>
            <person name="Thomas B.C."/>
            <person name="Singh A."/>
            <person name="Wilkins M.J."/>
            <person name="Karaoz U."/>
            <person name="Brodie E.L."/>
            <person name="Williams K.H."/>
            <person name="Hubbard S.S."/>
            <person name="Banfield J.F."/>
        </authorList>
    </citation>
    <scope>NUCLEOTIDE SEQUENCE [LARGE SCALE GENOMIC DNA]</scope>
</reference>